<keyword evidence="4 7" id="KW-0812">Transmembrane</keyword>
<feature type="transmembrane region" description="Helical" evidence="7">
    <location>
        <begin position="88"/>
        <end position="114"/>
    </location>
</feature>
<evidence type="ECO:0000256" key="1">
    <source>
        <dbReference type="ARBA" id="ARBA00004651"/>
    </source>
</evidence>
<comment type="subcellular location">
    <subcellularLocation>
        <location evidence="1">Cell membrane</location>
        <topology evidence="1">Multi-pass membrane protein</topology>
    </subcellularLocation>
</comment>
<name>A0A927ATJ2_9BACT</name>
<accession>A0A927ATJ2</accession>
<keyword evidence="5 7" id="KW-1133">Transmembrane helix</keyword>
<feature type="transmembrane region" description="Helical" evidence="7">
    <location>
        <begin position="371"/>
        <end position="400"/>
    </location>
</feature>
<dbReference type="GO" id="GO:0005886">
    <property type="term" value="C:plasma membrane"/>
    <property type="evidence" value="ECO:0007669"/>
    <property type="project" value="UniProtKB-SubCell"/>
</dbReference>
<evidence type="ECO:0000256" key="2">
    <source>
        <dbReference type="ARBA" id="ARBA00005262"/>
    </source>
</evidence>
<protein>
    <submittedName>
        <fullName evidence="8">Chromate efflux transporter</fullName>
    </submittedName>
</protein>
<dbReference type="InterPro" id="IPR003370">
    <property type="entry name" value="Chromate_transpt"/>
</dbReference>
<evidence type="ECO:0000313" key="9">
    <source>
        <dbReference type="Proteomes" id="UP000598820"/>
    </source>
</evidence>
<reference evidence="8" key="1">
    <citation type="submission" date="2020-09" db="EMBL/GenBank/DDBJ databases">
        <authorList>
            <person name="Kim M.K."/>
        </authorList>
    </citation>
    <scope>NUCLEOTIDE SEQUENCE</scope>
    <source>
        <strain evidence="8">BT702</strain>
    </source>
</reference>
<dbReference type="GO" id="GO:0015109">
    <property type="term" value="F:chromate transmembrane transporter activity"/>
    <property type="evidence" value="ECO:0007669"/>
    <property type="project" value="InterPro"/>
</dbReference>
<comment type="caution">
    <text evidence="8">The sequence shown here is derived from an EMBL/GenBank/DDBJ whole genome shotgun (WGS) entry which is preliminary data.</text>
</comment>
<comment type="similarity">
    <text evidence="2">Belongs to the chromate ion transporter (CHR) (TC 2.A.51) family.</text>
</comment>
<feature type="transmembrane region" description="Helical" evidence="7">
    <location>
        <begin position="302"/>
        <end position="327"/>
    </location>
</feature>
<evidence type="ECO:0000256" key="7">
    <source>
        <dbReference type="SAM" id="Phobius"/>
    </source>
</evidence>
<dbReference type="PIRSF" id="PIRSF004810">
    <property type="entry name" value="ChrA"/>
    <property type="match status" value="1"/>
</dbReference>
<gene>
    <name evidence="8" type="primary">chrA</name>
    <name evidence="8" type="ORF">IC229_06940</name>
</gene>
<evidence type="ECO:0000256" key="6">
    <source>
        <dbReference type="ARBA" id="ARBA00023136"/>
    </source>
</evidence>
<feature type="transmembrane region" description="Helical" evidence="7">
    <location>
        <begin position="200"/>
        <end position="221"/>
    </location>
</feature>
<feature type="transmembrane region" description="Helical" evidence="7">
    <location>
        <begin position="126"/>
        <end position="143"/>
    </location>
</feature>
<evidence type="ECO:0000313" key="8">
    <source>
        <dbReference type="EMBL" id="MBD2700362.1"/>
    </source>
</evidence>
<feature type="transmembrane region" description="Helical" evidence="7">
    <location>
        <begin position="267"/>
        <end position="290"/>
    </location>
</feature>
<dbReference type="AlphaFoldDB" id="A0A927ATJ2"/>
<keyword evidence="9" id="KW-1185">Reference proteome</keyword>
<evidence type="ECO:0000256" key="3">
    <source>
        <dbReference type="ARBA" id="ARBA00022475"/>
    </source>
</evidence>
<keyword evidence="6 7" id="KW-0472">Membrane</keyword>
<feature type="transmembrane region" description="Helical" evidence="7">
    <location>
        <begin position="16"/>
        <end position="41"/>
    </location>
</feature>
<proteinExistence type="inferred from homology"/>
<keyword evidence="3" id="KW-1003">Cell membrane</keyword>
<dbReference type="EMBL" id="JACWZY010000004">
    <property type="protein sequence ID" value="MBD2700362.1"/>
    <property type="molecule type" value="Genomic_DNA"/>
</dbReference>
<organism evidence="8 9">
    <name type="scientific">Spirosoma profusum</name>
    <dbReference type="NCBI Taxonomy" id="2771354"/>
    <lineage>
        <taxon>Bacteria</taxon>
        <taxon>Pseudomonadati</taxon>
        <taxon>Bacteroidota</taxon>
        <taxon>Cytophagia</taxon>
        <taxon>Cytophagales</taxon>
        <taxon>Cytophagaceae</taxon>
        <taxon>Spirosoma</taxon>
    </lineage>
</organism>
<evidence type="ECO:0000256" key="4">
    <source>
        <dbReference type="ARBA" id="ARBA00022692"/>
    </source>
</evidence>
<dbReference type="PANTHER" id="PTHR33567:SF3">
    <property type="entry name" value="CHROMATE ION TRANSPORTER (EUROFUNG)"/>
    <property type="match status" value="1"/>
</dbReference>
<dbReference type="Proteomes" id="UP000598820">
    <property type="component" value="Unassembled WGS sequence"/>
</dbReference>
<dbReference type="Pfam" id="PF02417">
    <property type="entry name" value="Chromate_transp"/>
    <property type="match status" value="2"/>
</dbReference>
<dbReference type="InterPro" id="IPR014047">
    <property type="entry name" value="Chr_Tranpt_l_chain"/>
</dbReference>
<feature type="transmembrane region" description="Helical" evidence="7">
    <location>
        <begin position="172"/>
        <end position="188"/>
    </location>
</feature>
<feature type="transmembrane region" description="Helical" evidence="7">
    <location>
        <begin position="233"/>
        <end position="255"/>
    </location>
</feature>
<dbReference type="PANTHER" id="PTHR33567">
    <property type="entry name" value="CHROMATE ION TRANSPORTER (EUROFUNG)"/>
    <property type="match status" value="1"/>
</dbReference>
<dbReference type="NCBIfam" id="TIGR00937">
    <property type="entry name" value="2A51"/>
    <property type="match status" value="1"/>
</dbReference>
<sequence>MLPYLTTVKPVRRIRYFIFLKDVLILALTTFGGPQVHLAMLHDLFVRKRRYVTESELMELNALGQVLPGPTSTQTITAIGFKIGGPNLAYLTLFVWVMPAVSIMTAAGIGIYYLERHNLSLQFTRFIQPMAVGFLVVAGYRIGRIVIKDKISLALALTAALAGYLFRSPVMTPIVIALGGLTTALTYEKQQRMPKEPLRIQWANFFLWLGVFVAAAGLGAVTRSLPVRLFENFYRNGSFVFGGGQVLTPMLYNEFVAFKHYLNREEFLSGLGLAQAIPGPVFAIAPYIGALSMRDAGVSGQLWGSCVATAGIFLPGTFLIFFVYRFWEQLKRYRVVRASLGGINAASTGLTAAAALALFEPMAPYWPSVGMVLLTIFMLLYTKIPPYALILGGLVLGLLIK</sequence>
<feature type="transmembrane region" description="Helical" evidence="7">
    <location>
        <begin position="339"/>
        <end position="359"/>
    </location>
</feature>
<evidence type="ECO:0000256" key="5">
    <source>
        <dbReference type="ARBA" id="ARBA00022989"/>
    </source>
</evidence>
<dbReference type="RefSeq" id="WP_190886223.1">
    <property type="nucleotide sequence ID" value="NZ_JACWZY010000004.1"/>
</dbReference>